<evidence type="ECO:0000259" key="1">
    <source>
        <dbReference type="PROSITE" id="PS51340"/>
    </source>
</evidence>
<protein>
    <submittedName>
        <fullName evidence="2">Molybdenum cofactor sulfurase</fullName>
    </submittedName>
</protein>
<sequence>MAKVKATCINKEKGRKFYVPEINLIKDLGVLGDFHAKGGDRQVSLLASESIDEMRKKGLKLDDGAFGENIITEGLDLVSLKIGQQLKVGETEVEITKIGKECITRCQIYYQAGDCIMPREGVFVKVLAGGIVKKGDEIVVI</sequence>
<feature type="domain" description="MOSC" evidence="1">
    <location>
        <begin position="16"/>
        <end position="141"/>
    </location>
</feature>
<evidence type="ECO:0000313" key="3">
    <source>
        <dbReference type="Proteomes" id="UP000178417"/>
    </source>
</evidence>
<dbReference type="InterPro" id="IPR005302">
    <property type="entry name" value="MoCF_Sase_C"/>
</dbReference>
<gene>
    <name evidence="2" type="ORF">A2310_05390</name>
</gene>
<dbReference type="AlphaFoldDB" id="A0A1F4SQS0"/>
<dbReference type="EMBL" id="MEUB01000026">
    <property type="protein sequence ID" value="OGC22761.1"/>
    <property type="molecule type" value="Genomic_DNA"/>
</dbReference>
<dbReference type="GO" id="GO:0003824">
    <property type="term" value="F:catalytic activity"/>
    <property type="evidence" value="ECO:0007669"/>
    <property type="project" value="InterPro"/>
</dbReference>
<dbReference type="Gene3D" id="2.40.33.20">
    <property type="entry name" value="PK beta-barrel domain-like"/>
    <property type="match status" value="1"/>
</dbReference>
<dbReference type="GO" id="GO:0030170">
    <property type="term" value="F:pyridoxal phosphate binding"/>
    <property type="evidence" value="ECO:0007669"/>
    <property type="project" value="InterPro"/>
</dbReference>
<organism evidence="2 3">
    <name type="scientific">candidate division WOR-1 bacterium RIFOXYB2_FULL_37_13</name>
    <dbReference type="NCBI Taxonomy" id="1802579"/>
    <lineage>
        <taxon>Bacteria</taxon>
        <taxon>Bacillati</taxon>
        <taxon>Saganbacteria</taxon>
    </lineage>
</organism>
<name>A0A1F4SQS0_UNCSA</name>
<dbReference type="PROSITE" id="PS51340">
    <property type="entry name" value="MOSC"/>
    <property type="match status" value="1"/>
</dbReference>
<dbReference type="PANTHER" id="PTHR36930">
    <property type="entry name" value="METAL-SULFUR CLUSTER BIOSYNTHESIS PROTEINS YUAD-RELATED"/>
    <property type="match status" value="1"/>
</dbReference>
<dbReference type="InterPro" id="IPR011037">
    <property type="entry name" value="Pyrv_Knase-like_insert_dom_sf"/>
</dbReference>
<dbReference type="STRING" id="1802579.A2310_05390"/>
<dbReference type="SUPFAM" id="SSF50800">
    <property type="entry name" value="PK beta-barrel domain-like"/>
    <property type="match status" value="1"/>
</dbReference>
<reference evidence="2 3" key="1">
    <citation type="journal article" date="2016" name="Nat. Commun.">
        <title>Thousands of microbial genomes shed light on interconnected biogeochemical processes in an aquifer system.</title>
        <authorList>
            <person name="Anantharaman K."/>
            <person name="Brown C.T."/>
            <person name="Hug L.A."/>
            <person name="Sharon I."/>
            <person name="Castelle C.J."/>
            <person name="Probst A.J."/>
            <person name="Thomas B.C."/>
            <person name="Singh A."/>
            <person name="Wilkins M.J."/>
            <person name="Karaoz U."/>
            <person name="Brodie E.L."/>
            <person name="Williams K.H."/>
            <person name="Hubbard S.S."/>
            <person name="Banfield J.F."/>
        </authorList>
    </citation>
    <scope>NUCLEOTIDE SEQUENCE [LARGE SCALE GENOMIC DNA]</scope>
</reference>
<accession>A0A1F4SQS0</accession>
<dbReference type="Pfam" id="PF03473">
    <property type="entry name" value="MOSC"/>
    <property type="match status" value="1"/>
</dbReference>
<comment type="caution">
    <text evidence="2">The sequence shown here is derived from an EMBL/GenBank/DDBJ whole genome shotgun (WGS) entry which is preliminary data.</text>
</comment>
<dbReference type="PANTHER" id="PTHR36930:SF1">
    <property type="entry name" value="MOSC DOMAIN-CONTAINING PROTEIN"/>
    <property type="match status" value="1"/>
</dbReference>
<evidence type="ECO:0000313" key="2">
    <source>
        <dbReference type="EMBL" id="OGC22761.1"/>
    </source>
</evidence>
<dbReference type="Proteomes" id="UP000178417">
    <property type="component" value="Unassembled WGS sequence"/>
</dbReference>
<dbReference type="GO" id="GO:0030151">
    <property type="term" value="F:molybdenum ion binding"/>
    <property type="evidence" value="ECO:0007669"/>
    <property type="project" value="InterPro"/>
</dbReference>
<dbReference type="InterPro" id="IPR052716">
    <property type="entry name" value="MOSC_domain"/>
</dbReference>
<proteinExistence type="predicted"/>